<evidence type="ECO:0000313" key="2">
    <source>
        <dbReference type="Proteomes" id="UP000320693"/>
    </source>
</evidence>
<dbReference type="EMBL" id="BJNH01000016">
    <property type="protein sequence ID" value="GEC24606.1"/>
    <property type="molecule type" value="Genomic_DNA"/>
</dbReference>
<organism evidence="1 2">
    <name type="scientific">Pseudonocardia saturnea</name>
    <dbReference type="NCBI Taxonomy" id="33909"/>
    <lineage>
        <taxon>Bacteria</taxon>
        <taxon>Bacillati</taxon>
        <taxon>Actinomycetota</taxon>
        <taxon>Actinomycetes</taxon>
        <taxon>Pseudonocardiales</taxon>
        <taxon>Pseudonocardiaceae</taxon>
        <taxon>Pseudonocardia</taxon>
    </lineage>
</organism>
<proteinExistence type="predicted"/>
<keyword evidence="2" id="KW-1185">Reference proteome</keyword>
<reference evidence="1 2" key="1">
    <citation type="submission" date="2019-06" db="EMBL/GenBank/DDBJ databases">
        <title>Whole genome shotgun sequence of Pseudonocardia saturnea NBRC 14499.</title>
        <authorList>
            <person name="Hosoyama A."/>
            <person name="Uohara A."/>
            <person name="Ohji S."/>
            <person name="Ichikawa N."/>
        </authorList>
    </citation>
    <scope>NUCLEOTIDE SEQUENCE [LARGE SCALE GENOMIC DNA]</scope>
    <source>
        <strain evidence="1 2">NBRC 14499</strain>
    </source>
</reference>
<evidence type="ECO:0000313" key="1">
    <source>
        <dbReference type="EMBL" id="GEC24606.1"/>
    </source>
</evidence>
<sequence length="71" mass="7340">MAGVTQVLPAGQWRPTEWRATGPVTGGWAGARPASDQLGYAPGARIRGRWLGIGSGGANPQVWSLPATTGR</sequence>
<gene>
    <name evidence="1" type="ORF">PSA01_16350</name>
</gene>
<name>A0ABQ0RVD4_9PSEU</name>
<protein>
    <submittedName>
        <fullName evidence="1">Uncharacterized protein</fullName>
    </submittedName>
</protein>
<comment type="caution">
    <text evidence="1">The sequence shown here is derived from an EMBL/GenBank/DDBJ whole genome shotgun (WGS) entry which is preliminary data.</text>
</comment>
<dbReference type="Proteomes" id="UP000320693">
    <property type="component" value="Unassembled WGS sequence"/>
</dbReference>
<accession>A0ABQ0RVD4</accession>